<dbReference type="Proteomes" id="UP000240971">
    <property type="component" value="Unassembled WGS sequence"/>
</dbReference>
<proteinExistence type="predicted"/>
<sequence>MGNVYLCLILRISNLFHTNPRQISIFAVQKNAIMKYQIGDKILLLSSKEEGTVVDLVNDNMVMIEVKGTSFPVYLDQIDFPYFHRFSQQKLVKDKPRLIPGDEIKVDRSKYEVFKTDKGMFLSVLPVYQMEGLDETVKLMKFHLFNDTPHAMRFYFQIWLNNQMDLEIKNEILPYNHFYLADLIFESLNDNPRFEFTFFLKEPEPKLATSVQKTWKIKPKQMFVQLEQLRTKAEATITYPLFDKFPERAPEPPAAAEQSKKKAPVTTLGSGNFASLLSKIQLQPETSLTPKQEVDLHIEALEKNWKGLSNIAILAIQLNAFQRYMELAISHHQHSLIVIHGVGKGKLRDEIHQVLKQTPEVANFVNQYHARYGYGATEITFK</sequence>
<protein>
    <submittedName>
        <fullName evidence="2">Smr domain-containing protein</fullName>
    </submittedName>
</protein>
<reference evidence="2 3" key="1">
    <citation type="submission" date="2018-03" db="EMBL/GenBank/DDBJ databases">
        <title>Genomic Encyclopedia of Archaeal and Bacterial Type Strains, Phase II (KMG-II): from individual species to whole genera.</title>
        <authorList>
            <person name="Goeker M."/>
        </authorList>
    </citation>
    <scope>NUCLEOTIDE SEQUENCE [LARGE SCALE GENOMIC DNA]</scope>
    <source>
        <strain evidence="2 3">DSM 24859</strain>
    </source>
</reference>
<evidence type="ECO:0000313" key="3">
    <source>
        <dbReference type="Proteomes" id="UP000240971"/>
    </source>
</evidence>
<dbReference type="SUPFAM" id="SSF158949">
    <property type="entry name" value="Smr-associated domain-like"/>
    <property type="match status" value="1"/>
</dbReference>
<keyword evidence="3" id="KW-1185">Reference proteome</keyword>
<gene>
    <name evidence="2" type="ORF">CLV51_10786</name>
</gene>
<evidence type="ECO:0000259" key="1">
    <source>
        <dbReference type="Pfam" id="PF01713"/>
    </source>
</evidence>
<dbReference type="InterPro" id="IPR036781">
    <property type="entry name" value="Smr_assoc-like_sf"/>
</dbReference>
<comment type="caution">
    <text evidence="2">The sequence shown here is derived from an EMBL/GenBank/DDBJ whole genome shotgun (WGS) entry which is preliminary data.</text>
</comment>
<dbReference type="InterPro" id="IPR036063">
    <property type="entry name" value="Smr_dom_sf"/>
</dbReference>
<dbReference type="InterPro" id="IPR002625">
    <property type="entry name" value="Smr_dom"/>
</dbReference>
<dbReference type="Gene3D" id="3.30.1370.110">
    <property type="match status" value="1"/>
</dbReference>
<evidence type="ECO:0000313" key="2">
    <source>
        <dbReference type="EMBL" id="PSL43775.1"/>
    </source>
</evidence>
<dbReference type="AlphaFoldDB" id="A0A2P8HC04"/>
<dbReference type="EMBL" id="PYAW01000007">
    <property type="protein sequence ID" value="PSL43775.1"/>
    <property type="molecule type" value="Genomic_DNA"/>
</dbReference>
<organism evidence="2 3">
    <name type="scientific">Chitinophaga niastensis</name>
    <dbReference type="NCBI Taxonomy" id="536980"/>
    <lineage>
        <taxon>Bacteria</taxon>
        <taxon>Pseudomonadati</taxon>
        <taxon>Bacteroidota</taxon>
        <taxon>Chitinophagia</taxon>
        <taxon>Chitinophagales</taxon>
        <taxon>Chitinophagaceae</taxon>
        <taxon>Chitinophaga</taxon>
    </lineage>
</organism>
<name>A0A2P8HC04_CHINA</name>
<accession>A0A2P8HC04</accession>
<dbReference type="Pfam" id="PF01713">
    <property type="entry name" value="Smr"/>
    <property type="match status" value="1"/>
</dbReference>
<feature type="domain" description="Smr" evidence="1">
    <location>
        <begin position="320"/>
        <end position="382"/>
    </location>
</feature>